<keyword evidence="1" id="KW-0812">Transmembrane</keyword>
<feature type="transmembrane region" description="Helical" evidence="1">
    <location>
        <begin position="211"/>
        <end position="231"/>
    </location>
</feature>
<feature type="transmembrane region" description="Helical" evidence="1">
    <location>
        <begin position="80"/>
        <end position="100"/>
    </location>
</feature>
<feature type="transmembrane region" description="Helical" evidence="1">
    <location>
        <begin position="107"/>
        <end position="127"/>
    </location>
</feature>
<feature type="transmembrane region" description="Helical" evidence="1">
    <location>
        <begin position="277"/>
        <end position="298"/>
    </location>
</feature>
<gene>
    <name evidence="2" type="ORF">EBO15_02970</name>
</gene>
<feature type="transmembrane region" description="Helical" evidence="1">
    <location>
        <begin position="238"/>
        <end position="257"/>
    </location>
</feature>
<feature type="transmembrane region" description="Helical" evidence="1">
    <location>
        <begin position="133"/>
        <end position="150"/>
    </location>
</feature>
<sequence length="312" mass="31574">MYDRPALSAAQPGRRLIPEHVHAAAFLAYTLAASMFGFAVAGSVSTFSEPTGQTFDGTPCYGTTSDGICQKNPSAASAGILLALLLLGLFTAGAGLAVHLGIQRARAALVVVAALGGIGGLLLLNAPGAGTKVTAFICAGACVAMARLPYGVAGARYFGGHTQTRAEALDAMDRARPSTAPGSVWLAAAYFTVLTAIGLFGSLVALALTPVVFPAAAAWAALMGSVAVGLVRGRLWARAYAITALVLGLAGGVAVLVQLWDVATPQHEPFASKPPSVAGGVVLTLVLMTVDALVLWSVAGERRAADFFARGA</sequence>
<dbReference type="Proteomes" id="UP000282674">
    <property type="component" value="Unassembled WGS sequence"/>
</dbReference>
<feature type="transmembrane region" description="Helical" evidence="1">
    <location>
        <begin position="21"/>
        <end position="41"/>
    </location>
</feature>
<proteinExistence type="predicted"/>
<comment type="caution">
    <text evidence="2">The sequence shown here is derived from an EMBL/GenBank/DDBJ whole genome shotgun (WGS) entry which is preliminary data.</text>
</comment>
<dbReference type="EMBL" id="RFFG01000003">
    <property type="protein sequence ID" value="RMI47478.1"/>
    <property type="molecule type" value="Genomic_DNA"/>
</dbReference>
<organism evidence="2 3">
    <name type="scientific">Actinomadura harenae</name>
    <dbReference type="NCBI Taxonomy" id="2483351"/>
    <lineage>
        <taxon>Bacteria</taxon>
        <taxon>Bacillati</taxon>
        <taxon>Actinomycetota</taxon>
        <taxon>Actinomycetes</taxon>
        <taxon>Streptosporangiales</taxon>
        <taxon>Thermomonosporaceae</taxon>
        <taxon>Actinomadura</taxon>
    </lineage>
</organism>
<name>A0A3M2MJE5_9ACTN</name>
<evidence type="ECO:0000256" key="1">
    <source>
        <dbReference type="SAM" id="Phobius"/>
    </source>
</evidence>
<evidence type="ECO:0000313" key="3">
    <source>
        <dbReference type="Proteomes" id="UP000282674"/>
    </source>
</evidence>
<feature type="transmembrane region" description="Helical" evidence="1">
    <location>
        <begin position="184"/>
        <end position="205"/>
    </location>
</feature>
<keyword evidence="1" id="KW-0472">Membrane</keyword>
<evidence type="ECO:0000313" key="2">
    <source>
        <dbReference type="EMBL" id="RMI47478.1"/>
    </source>
</evidence>
<dbReference type="AlphaFoldDB" id="A0A3M2MJE5"/>
<keyword evidence="3" id="KW-1185">Reference proteome</keyword>
<protein>
    <submittedName>
        <fullName evidence="2">Uncharacterized protein</fullName>
    </submittedName>
</protein>
<reference evidence="2 3" key="1">
    <citation type="submission" date="2018-10" db="EMBL/GenBank/DDBJ databases">
        <title>Isolation from soil.</title>
        <authorList>
            <person name="Hu J."/>
        </authorList>
    </citation>
    <scope>NUCLEOTIDE SEQUENCE [LARGE SCALE GENOMIC DNA]</scope>
    <source>
        <strain evidence="2 3">NEAU-Ht49</strain>
    </source>
</reference>
<keyword evidence="1" id="KW-1133">Transmembrane helix</keyword>
<accession>A0A3M2MJE5</accession>